<dbReference type="InterPro" id="IPR027359">
    <property type="entry name" value="Volt_channel_dom_sf"/>
</dbReference>
<comment type="caution">
    <text evidence="6">The sequence shown here is derived from an EMBL/GenBank/DDBJ whole genome shotgun (WGS) entry which is preliminary data.</text>
</comment>
<comment type="subcellular location">
    <subcellularLocation>
        <location evidence="1">Membrane</location>
        <topology evidence="1">Multi-pass membrane protein</topology>
    </subcellularLocation>
</comment>
<dbReference type="Proteomes" id="UP000314294">
    <property type="component" value="Unassembled WGS sequence"/>
</dbReference>
<evidence type="ECO:0000256" key="2">
    <source>
        <dbReference type="ARBA" id="ARBA00022692"/>
    </source>
</evidence>
<name>A0A4Z2DYT3_9TELE</name>
<evidence type="ECO:0000256" key="1">
    <source>
        <dbReference type="ARBA" id="ARBA00004141"/>
    </source>
</evidence>
<reference evidence="6 7" key="1">
    <citation type="submission" date="2019-03" db="EMBL/GenBank/DDBJ databases">
        <title>First draft genome of Liparis tanakae, snailfish: a comprehensive survey of snailfish specific genes.</title>
        <authorList>
            <person name="Kim W."/>
            <person name="Song I."/>
            <person name="Jeong J.-H."/>
            <person name="Kim D."/>
            <person name="Kim S."/>
            <person name="Ryu S."/>
            <person name="Song J.Y."/>
            <person name="Lee S.K."/>
        </authorList>
    </citation>
    <scope>NUCLEOTIDE SEQUENCE [LARGE SCALE GENOMIC DNA]</scope>
    <source>
        <tissue evidence="6">Muscle</tissue>
    </source>
</reference>
<evidence type="ECO:0000313" key="7">
    <source>
        <dbReference type="Proteomes" id="UP000314294"/>
    </source>
</evidence>
<dbReference type="OrthoDB" id="431720at2759"/>
<evidence type="ECO:0000256" key="5">
    <source>
        <dbReference type="SAM" id="Phobius"/>
    </source>
</evidence>
<keyword evidence="4 5" id="KW-0472">Membrane</keyword>
<feature type="transmembrane region" description="Helical" evidence="5">
    <location>
        <begin position="7"/>
        <end position="28"/>
    </location>
</feature>
<keyword evidence="3 5" id="KW-1133">Transmembrane helix</keyword>
<gene>
    <name evidence="6" type="primary">CACNA1B_0</name>
    <name evidence="6" type="ORF">EYF80_068300</name>
</gene>
<dbReference type="GO" id="GO:0016020">
    <property type="term" value="C:membrane"/>
    <property type="evidence" value="ECO:0007669"/>
    <property type="project" value="UniProtKB-SubCell"/>
</dbReference>
<proteinExistence type="predicted"/>
<keyword evidence="2 5" id="KW-0812">Transmembrane</keyword>
<keyword evidence="7" id="KW-1185">Reference proteome</keyword>
<evidence type="ECO:0000313" key="6">
    <source>
        <dbReference type="EMBL" id="TNN21589.1"/>
    </source>
</evidence>
<dbReference type="Gene3D" id="1.20.120.350">
    <property type="entry name" value="Voltage-gated potassium channels. Chain C"/>
    <property type="match status" value="1"/>
</dbReference>
<accession>A0A4Z2DYT3</accession>
<protein>
    <submittedName>
        <fullName evidence="6">Voltage-dependent N-type calcium channel subunit alpha-1B</fullName>
    </submittedName>
</protein>
<dbReference type="AlphaFoldDB" id="A0A4Z2DYT3"/>
<evidence type="ECO:0000256" key="4">
    <source>
        <dbReference type="ARBA" id="ARBA00023136"/>
    </source>
</evidence>
<organism evidence="6 7">
    <name type="scientific">Liparis tanakae</name>
    <name type="common">Tanaka's snailfish</name>
    <dbReference type="NCBI Taxonomy" id="230148"/>
    <lineage>
        <taxon>Eukaryota</taxon>
        <taxon>Metazoa</taxon>
        <taxon>Chordata</taxon>
        <taxon>Craniata</taxon>
        <taxon>Vertebrata</taxon>
        <taxon>Euteleostomi</taxon>
        <taxon>Actinopterygii</taxon>
        <taxon>Neopterygii</taxon>
        <taxon>Teleostei</taxon>
        <taxon>Neoteleostei</taxon>
        <taxon>Acanthomorphata</taxon>
        <taxon>Eupercaria</taxon>
        <taxon>Perciformes</taxon>
        <taxon>Cottioidei</taxon>
        <taxon>Cottales</taxon>
        <taxon>Liparidae</taxon>
        <taxon>Liparis</taxon>
    </lineage>
</organism>
<sequence length="52" mass="5606">MLGNGGTALYLCLQVIIGSVFEVIWAAIKPGASFGISVLRALRLLRIFKVTK</sequence>
<evidence type="ECO:0000256" key="3">
    <source>
        <dbReference type="ARBA" id="ARBA00022989"/>
    </source>
</evidence>
<dbReference type="EMBL" id="SRLO01027073">
    <property type="protein sequence ID" value="TNN21589.1"/>
    <property type="molecule type" value="Genomic_DNA"/>
</dbReference>